<gene>
    <name evidence="1" type="ORF">Golax_009448</name>
</gene>
<reference evidence="1 2" key="1">
    <citation type="journal article" date="2019" name="Genome Biol. Evol.">
        <title>Insights into the evolution of the New World diploid cottons (Gossypium, subgenus Houzingenia) based on genome sequencing.</title>
        <authorList>
            <person name="Grover C.E."/>
            <person name="Arick M.A. 2nd"/>
            <person name="Thrash A."/>
            <person name="Conover J.L."/>
            <person name="Sanders W.S."/>
            <person name="Peterson D.G."/>
            <person name="Frelichowski J.E."/>
            <person name="Scheffler J.A."/>
            <person name="Scheffler B.E."/>
            <person name="Wendel J.F."/>
        </authorList>
    </citation>
    <scope>NUCLEOTIDE SEQUENCE [LARGE SCALE GENOMIC DNA]</scope>
    <source>
        <strain evidence="1">4</strain>
        <tissue evidence="1">Leaf</tissue>
    </source>
</reference>
<dbReference type="EMBL" id="JABEZV010000009">
    <property type="protein sequence ID" value="MBA0721954.1"/>
    <property type="molecule type" value="Genomic_DNA"/>
</dbReference>
<dbReference type="Proteomes" id="UP000593574">
    <property type="component" value="Unassembled WGS sequence"/>
</dbReference>
<evidence type="ECO:0000313" key="1">
    <source>
        <dbReference type="EMBL" id="MBA0721954.1"/>
    </source>
</evidence>
<comment type="caution">
    <text evidence="1">The sequence shown here is derived from an EMBL/GenBank/DDBJ whole genome shotgun (WGS) entry which is preliminary data.</text>
</comment>
<accession>A0A7J9AEL6</accession>
<proteinExistence type="predicted"/>
<dbReference type="AlphaFoldDB" id="A0A7J9AEL6"/>
<name>A0A7J9AEL6_9ROSI</name>
<sequence length="166" mass="18628">MEFGNGRRLEDPLDLDNPIVNDKYDDEYLHAVSGGPWTIFGQYLTIAWAVGGHVHKKPSKVHCKSDWTGCEDRLCGRFEHSSDACLHRSEKKTIEVVTFENLNKDTTAQGGAADWSSYKDAMTHSSDKGDQFGPWMLVERKPHWTPLTATKPIVNSIDVGGLRIKI</sequence>
<keyword evidence="2" id="KW-1185">Reference proteome</keyword>
<organism evidence="1 2">
    <name type="scientific">Gossypium laxum</name>
    <dbReference type="NCBI Taxonomy" id="34288"/>
    <lineage>
        <taxon>Eukaryota</taxon>
        <taxon>Viridiplantae</taxon>
        <taxon>Streptophyta</taxon>
        <taxon>Embryophyta</taxon>
        <taxon>Tracheophyta</taxon>
        <taxon>Spermatophyta</taxon>
        <taxon>Magnoliopsida</taxon>
        <taxon>eudicotyledons</taxon>
        <taxon>Gunneridae</taxon>
        <taxon>Pentapetalae</taxon>
        <taxon>rosids</taxon>
        <taxon>malvids</taxon>
        <taxon>Malvales</taxon>
        <taxon>Malvaceae</taxon>
        <taxon>Malvoideae</taxon>
        <taxon>Gossypium</taxon>
    </lineage>
</organism>
<evidence type="ECO:0000313" key="2">
    <source>
        <dbReference type="Proteomes" id="UP000593574"/>
    </source>
</evidence>
<protein>
    <submittedName>
        <fullName evidence="1">Uncharacterized protein</fullName>
    </submittedName>
</protein>